<organism evidence="2 3">
    <name type="scientific">Flagellimonas marina</name>
    <dbReference type="NCBI Taxonomy" id="1775168"/>
    <lineage>
        <taxon>Bacteria</taxon>
        <taxon>Pseudomonadati</taxon>
        <taxon>Bacteroidota</taxon>
        <taxon>Flavobacteriia</taxon>
        <taxon>Flavobacteriales</taxon>
        <taxon>Flavobacteriaceae</taxon>
        <taxon>Flagellimonas</taxon>
    </lineage>
</organism>
<evidence type="ECO:0000313" key="3">
    <source>
        <dbReference type="Proteomes" id="UP001595841"/>
    </source>
</evidence>
<protein>
    <submittedName>
        <fullName evidence="2">META domain-containing protein</fullName>
    </submittedName>
</protein>
<evidence type="ECO:0000313" key="2">
    <source>
        <dbReference type="EMBL" id="MFC4220826.1"/>
    </source>
</evidence>
<dbReference type="PANTHER" id="PTHR35535">
    <property type="entry name" value="HEAT SHOCK PROTEIN HSLJ"/>
    <property type="match status" value="1"/>
</dbReference>
<comment type="caution">
    <text evidence="2">The sequence shown here is derived from an EMBL/GenBank/DDBJ whole genome shotgun (WGS) entry which is preliminary data.</text>
</comment>
<dbReference type="InterPro" id="IPR038670">
    <property type="entry name" value="HslJ-like_sf"/>
</dbReference>
<dbReference type="Pfam" id="PF03724">
    <property type="entry name" value="META"/>
    <property type="match status" value="1"/>
</dbReference>
<name>A0ABV8PNF8_9FLAO</name>
<proteinExistence type="predicted"/>
<evidence type="ECO:0000259" key="1">
    <source>
        <dbReference type="Pfam" id="PF03724"/>
    </source>
</evidence>
<dbReference type="PROSITE" id="PS51257">
    <property type="entry name" value="PROKAR_LIPOPROTEIN"/>
    <property type="match status" value="1"/>
</dbReference>
<sequence>MRKLIVLMGTLLLFIGCIENKKSPPEENEAIEKTTDTVQKQVRKMEALAVTPDGSYFKATGTEPFWGLKILENSLELNMMEDTIYTPHAEPIKAQDSNISMYRIQTEAVELDVIIAHKECTNAMSGEKSPYTVTIAYKRTGDEETHALEGCGTYITDYRLHDIWVLEEMNGESVSPADFNGQDVPNMEININNNRFSGFSGCNRMTGGLFYEKDVLRFTQVAGTKMACPGMDKESKFLQNLQASTQYTIANNRLTLSNGSKEHLLIFKKID</sequence>
<dbReference type="RefSeq" id="WP_379764770.1">
    <property type="nucleotide sequence ID" value="NZ_JBHSCL010000007.1"/>
</dbReference>
<dbReference type="EMBL" id="JBHSCL010000007">
    <property type="protein sequence ID" value="MFC4220826.1"/>
    <property type="molecule type" value="Genomic_DNA"/>
</dbReference>
<dbReference type="InterPro" id="IPR053147">
    <property type="entry name" value="Hsp_HslJ-like"/>
</dbReference>
<keyword evidence="3" id="KW-1185">Reference proteome</keyword>
<dbReference type="Gene3D" id="2.40.128.270">
    <property type="match status" value="1"/>
</dbReference>
<reference evidence="3" key="1">
    <citation type="journal article" date="2019" name="Int. J. Syst. Evol. Microbiol.">
        <title>The Global Catalogue of Microorganisms (GCM) 10K type strain sequencing project: providing services to taxonomists for standard genome sequencing and annotation.</title>
        <authorList>
            <consortium name="The Broad Institute Genomics Platform"/>
            <consortium name="The Broad Institute Genome Sequencing Center for Infectious Disease"/>
            <person name="Wu L."/>
            <person name="Ma J."/>
        </authorList>
    </citation>
    <scope>NUCLEOTIDE SEQUENCE [LARGE SCALE GENOMIC DNA]</scope>
    <source>
        <strain evidence="3">CGMCC 1.15774</strain>
    </source>
</reference>
<dbReference type="PANTHER" id="PTHR35535:SF1">
    <property type="entry name" value="HEAT SHOCK PROTEIN HSLJ"/>
    <property type="match status" value="1"/>
</dbReference>
<gene>
    <name evidence="2" type="ORF">ACFOWS_11805</name>
</gene>
<feature type="domain" description="DUF306" evidence="1">
    <location>
        <begin position="162"/>
        <end position="268"/>
    </location>
</feature>
<dbReference type="InterPro" id="IPR005184">
    <property type="entry name" value="DUF306_Meta_HslJ"/>
</dbReference>
<dbReference type="Proteomes" id="UP001595841">
    <property type="component" value="Unassembled WGS sequence"/>
</dbReference>
<accession>A0ABV8PNF8</accession>